<dbReference type="PANTHER" id="PTHR43792:SF1">
    <property type="entry name" value="N-ACETYLTRANSFERASE DOMAIN-CONTAINING PROTEIN"/>
    <property type="match status" value="1"/>
</dbReference>
<keyword evidence="2" id="KW-0808">Transferase</keyword>
<evidence type="ECO:0000259" key="1">
    <source>
        <dbReference type="Pfam" id="PF13302"/>
    </source>
</evidence>
<dbReference type="InterPro" id="IPR051531">
    <property type="entry name" value="N-acetyltransferase"/>
</dbReference>
<dbReference type="OrthoDB" id="9801656at2"/>
<reference evidence="2 3" key="1">
    <citation type="submission" date="2018-06" db="EMBL/GenBank/DDBJ databases">
        <authorList>
            <consortium name="Pathogen Informatics"/>
            <person name="Doyle S."/>
        </authorList>
    </citation>
    <scope>NUCLEOTIDE SEQUENCE [LARGE SCALE GENOMIC DNA]</scope>
    <source>
        <strain evidence="2 3">NCTC11532</strain>
    </source>
</reference>
<proteinExistence type="predicted"/>
<dbReference type="InterPro" id="IPR000182">
    <property type="entry name" value="GNAT_dom"/>
</dbReference>
<keyword evidence="3" id="KW-1185">Reference proteome</keyword>
<dbReference type="EMBL" id="UGPB01000001">
    <property type="protein sequence ID" value="STY28859.1"/>
    <property type="molecule type" value="Genomic_DNA"/>
</dbReference>
<dbReference type="Gene3D" id="3.40.630.30">
    <property type="match status" value="1"/>
</dbReference>
<dbReference type="SUPFAM" id="SSF55729">
    <property type="entry name" value="Acyl-CoA N-acyltransferases (Nat)"/>
    <property type="match status" value="1"/>
</dbReference>
<organism evidence="2 3">
    <name type="scientific">Legionella wadsworthii</name>
    <dbReference type="NCBI Taxonomy" id="28088"/>
    <lineage>
        <taxon>Bacteria</taxon>
        <taxon>Pseudomonadati</taxon>
        <taxon>Pseudomonadota</taxon>
        <taxon>Gammaproteobacteria</taxon>
        <taxon>Legionellales</taxon>
        <taxon>Legionellaceae</taxon>
        <taxon>Legionella</taxon>
    </lineage>
</organism>
<feature type="domain" description="N-acetyltransferase" evidence="1">
    <location>
        <begin position="13"/>
        <end position="154"/>
    </location>
</feature>
<evidence type="ECO:0000313" key="3">
    <source>
        <dbReference type="Proteomes" id="UP000255297"/>
    </source>
</evidence>
<name>A0A378LSP4_9GAMM</name>
<gene>
    <name evidence="2" type="primary">grpB_1</name>
    <name evidence="2" type="ORF">NCTC11532_01036</name>
</gene>
<protein>
    <submittedName>
        <fullName evidence="2">Nucleotidyltransferase PLUS glutamate rich protein GrpB PLUS ribosomal protein alanine acetyltransferase</fullName>
    </submittedName>
</protein>
<dbReference type="GO" id="GO:0016747">
    <property type="term" value="F:acyltransferase activity, transferring groups other than amino-acyl groups"/>
    <property type="evidence" value="ECO:0007669"/>
    <property type="project" value="InterPro"/>
</dbReference>
<dbReference type="InterPro" id="IPR016181">
    <property type="entry name" value="Acyl_CoA_acyltransferase"/>
</dbReference>
<dbReference type="RefSeq" id="WP_031567601.1">
    <property type="nucleotide sequence ID" value="NZ_CAAAIS010000007.1"/>
</dbReference>
<evidence type="ECO:0000313" key="2">
    <source>
        <dbReference type="EMBL" id="STY28859.1"/>
    </source>
</evidence>
<accession>A0A378LSP4</accession>
<dbReference type="Pfam" id="PF13302">
    <property type="entry name" value="Acetyltransf_3"/>
    <property type="match status" value="1"/>
</dbReference>
<sequence>MYVNTSLTIETERLILRPFTPNDLHDFSLICADPEVMRFIGLGKTLDKETVEQQMMSWIASYQEHGFGLLAVTLKDTKRLIGFCGLLPQTVDGKSYLELGYRLERDSWNKGIATEAAKSIKNDASQRLKIPYLISIIHFENFASKNVAQKIGMNLMKKTDFKGIPVDIFYLDLQDAKRP</sequence>
<dbReference type="Proteomes" id="UP000255297">
    <property type="component" value="Unassembled WGS sequence"/>
</dbReference>
<dbReference type="STRING" id="1122170.GCA_000701265_01982"/>
<dbReference type="AlphaFoldDB" id="A0A378LSP4"/>
<dbReference type="PANTHER" id="PTHR43792">
    <property type="entry name" value="GNAT FAMILY, PUTATIVE (AFU_ORTHOLOGUE AFUA_3G00765)-RELATED-RELATED"/>
    <property type="match status" value="1"/>
</dbReference>